<evidence type="ECO:0000313" key="2">
    <source>
        <dbReference type="Proteomes" id="UP000295710"/>
    </source>
</evidence>
<gene>
    <name evidence="1" type="ORF">E1963_14065</name>
</gene>
<evidence type="ECO:0000313" key="1">
    <source>
        <dbReference type="EMBL" id="TDA21067.1"/>
    </source>
</evidence>
<comment type="caution">
    <text evidence="1">The sequence shown here is derived from an EMBL/GenBank/DDBJ whole genome shotgun (WGS) entry which is preliminary data.</text>
</comment>
<name>A0A4R4FC65_9FIRM</name>
<reference evidence="1 2" key="1">
    <citation type="journal article" date="2016" name="Nat. Microbiol.">
        <title>The Mouse Intestinal Bacterial Collection (miBC) provides host-specific insight into cultured diversity and functional potential of the gut microbiota.</title>
        <authorList>
            <person name="Lagkouvardos I."/>
            <person name="Pukall R."/>
            <person name="Abt B."/>
            <person name="Foesel B.U."/>
            <person name="Meier-Kolthoff J.P."/>
            <person name="Kumar N."/>
            <person name="Bresciani A."/>
            <person name="Martinez I."/>
            <person name="Just S."/>
            <person name="Ziegler C."/>
            <person name="Brugiroux S."/>
            <person name="Garzetti D."/>
            <person name="Wenning M."/>
            <person name="Bui T.P."/>
            <person name="Wang J."/>
            <person name="Hugenholtz F."/>
            <person name="Plugge C.M."/>
            <person name="Peterson D.A."/>
            <person name="Hornef M.W."/>
            <person name="Baines J.F."/>
            <person name="Smidt H."/>
            <person name="Walter J."/>
            <person name="Kristiansen K."/>
            <person name="Nielsen H.B."/>
            <person name="Haller D."/>
            <person name="Overmann J."/>
            <person name="Stecher B."/>
            <person name="Clavel T."/>
        </authorList>
    </citation>
    <scope>NUCLEOTIDE SEQUENCE [LARGE SCALE GENOMIC DNA]</scope>
    <source>
        <strain evidence="1 2">DSM 28560</strain>
    </source>
</reference>
<proteinExistence type="predicted"/>
<dbReference type="RefSeq" id="WP_132279118.1">
    <property type="nucleotide sequence ID" value="NZ_JAOBST010000089.1"/>
</dbReference>
<protein>
    <submittedName>
        <fullName evidence="1">Uncharacterized protein</fullName>
    </submittedName>
</protein>
<organism evidence="1 2">
    <name type="scientific">Extibacter muris</name>
    <dbReference type="NCBI Taxonomy" id="1796622"/>
    <lineage>
        <taxon>Bacteria</taxon>
        <taxon>Bacillati</taxon>
        <taxon>Bacillota</taxon>
        <taxon>Clostridia</taxon>
        <taxon>Lachnospirales</taxon>
        <taxon>Lachnospiraceae</taxon>
        <taxon>Extibacter</taxon>
    </lineage>
</organism>
<keyword evidence="2" id="KW-1185">Reference proteome</keyword>
<dbReference type="EMBL" id="SMMX01000012">
    <property type="protein sequence ID" value="TDA21067.1"/>
    <property type="molecule type" value="Genomic_DNA"/>
</dbReference>
<dbReference type="Proteomes" id="UP000295710">
    <property type="component" value="Unassembled WGS sequence"/>
</dbReference>
<sequence>MEKRSFLEYLAQEAGCDCLSDLRLRQEQWSPRIIEILGNIDMDEYVLSDWKEVTSYLTDTELSVLDGIKTKKEAKEYIINWLNSKKH</sequence>
<accession>A0A4R4FC65</accession>
<dbReference type="AlphaFoldDB" id="A0A4R4FC65"/>